<reference evidence="8 9" key="1">
    <citation type="submission" date="2014-06" db="EMBL/GenBank/DDBJ databases">
        <title>The draft genome sequence of Idiomarina salinarum ISL-52.</title>
        <authorList>
            <person name="Du J."/>
            <person name="Shao Z."/>
        </authorList>
    </citation>
    <scope>NUCLEOTIDE SEQUENCE [LARGE SCALE GENOMIC DNA]</scope>
    <source>
        <strain evidence="8 9">ISL-52</strain>
    </source>
</reference>
<gene>
    <name evidence="8" type="ORF">IDSA_05650</name>
</gene>
<feature type="transmembrane region" description="Helical" evidence="6">
    <location>
        <begin position="37"/>
        <end position="56"/>
    </location>
</feature>
<dbReference type="Pfam" id="PF00892">
    <property type="entry name" value="EamA"/>
    <property type="match status" value="2"/>
</dbReference>
<evidence type="ECO:0000256" key="4">
    <source>
        <dbReference type="ARBA" id="ARBA00022989"/>
    </source>
</evidence>
<evidence type="ECO:0000313" key="8">
    <source>
        <dbReference type="EMBL" id="KFZ30074.1"/>
    </source>
</evidence>
<evidence type="ECO:0000259" key="7">
    <source>
        <dbReference type="Pfam" id="PF00892"/>
    </source>
</evidence>
<dbReference type="SUPFAM" id="SSF103481">
    <property type="entry name" value="Multidrug resistance efflux transporter EmrE"/>
    <property type="match status" value="2"/>
</dbReference>
<name>A0A094IW43_9GAMM</name>
<feature type="transmembrane region" description="Helical" evidence="6">
    <location>
        <begin position="245"/>
        <end position="262"/>
    </location>
</feature>
<dbReference type="Proteomes" id="UP000054363">
    <property type="component" value="Unassembled WGS sequence"/>
</dbReference>
<dbReference type="InterPro" id="IPR037185">
    <property type="entry name" value="EmrE-like"/>
</dbReference>
<feature type="transmembrane region" description="Helical" evidence="6">
    <location>
        <begin position="102"/>
        <end position="119"/>
    </location>
</feature>
<feature type="transmembrane region" description="Helical" evidence="6">
    <location>
        <begin position="7"/>
        <end position="31"/>
    </location>
</feature>
<feature type="domain" description="EamA" evidence="7">
    <location>
        <begin position="6"/>
        <end position="142"/>
    </location>
</feature>
<accession>A0A094IW43</accession>
<feature type="transmembrane region" description="Helical" evidence="6">
    <location>
        <begin position="210"/>
        <end position="233"/>
    </location>
</feature>
<feature type="transmembrane region" description="Helical" evidence="6">
    <location>
        <begin position="128"/>
        <end position="147"/>
    </location>
</feature>
<dbReference type="AlphaFoldDB" id="A0A094IW43"/>
<feature type="transmembrane region" description="Helical" evidence="6">
    <location>
        <begin position="268"/>
        <end position="286"/>
    </location>
</feature>
<evidence type="ECO:0000256" key="3">
    <source>
        <dbReference type="ARBA" id="ARBA00022692"/>
    </source>
</evidence>
<dbReference type="OrthoDB" id="5729944at2"/>
<dbReference type="GO" id="GO:0016020">
    <property type="term" value="C:membrane"/>
    <property type="evidence" value="ECO:0007669"/>
    <property type="project" value="UniProtKB-SubCell"/>
</dbReference>
<keyword evidence="5 6" id="KW-0472">Membrane</keyword>
<dbReference type="eggNOG" id="COG0697">
    <property type="taxonomic scope" value="Bacteria"/>
</dbReference>
<evidence type="ECO:0000313" key="9">
    <source>
        <dbReference type="Proteomes" id="UP000054363"/>
    </source>
</evidence>
<evidence type="ECO:0000256" key="1">
    <source>
        <dbReference type="ARBA" id="ARBA00004141"/>
    </source>
</evidence>
<dbReference type="PANTHER" id="PTHR32322">
    <property type="entry name" value="INNER MEMBRANE TRANSPORTER"/>
    <property type="match status" value="1"/>
</dbReference>
<dbReference type="STRING" id="435908.IDSA_05650"/>
<dbReference type="InterPro" id="IPR000620">
    <property type="entry name" value="EamA_dom"/>
</dbReference>
<feature type="transmembrane region" description="Helical" evidence="6">
    <location>
        <begin position="68"/>
        <end position="87"/>
    </location>
</feature>
<sequence>MINQRRAILYGLLAVLLWATVATAFKLALIYLTPRQLLFIAALTSLVFFAVVISVQRKWSQAVAVARVHIGFYCLQGFINPFAYYWILFMAYNQLPAQQAQAINYTWAITMALLAVPILKQKLSGRELLAMLIAYCGVALIATGGRWDLAQTNWSGVGLALLSTLLWAGYWLINTRNHDQPVIALFWCFFWGVVWLLAAALIWPEPWMPAWQGLVAGIYVGIFEMGLTFLIWLTAMRTASKTSQVSALIFLSPFLSLILIYSILGEEIYLTTLIGLSLICGGLYLLRGTTKKDA</sequence>
<dbReference type="EMBL" id="JPER01000010">
    <property type="protein sequence ID" value="KFZ30074.1"/>
    <property type="molecule type" value="Genomic_DNA"/>
</dbReference>
<organism evidence="8 9">
    <name type="scientific">Pseudidiomarina salinarum</name>
    <dbReference type="NCBI Taxonomy" id="435908"/>
    <lineage>
        <taxon>Bacteria</taxon>
        <taxon>Pseudomonadati</taxon>
        <taxon>Pseudomonadota</taxon>
        <taxon>Gammaproteobacteria</taxon>
        <taxon>Alteromonadales</taxon>
        <taxon>Idiomarinaceae</taxon>
        <taxon>Pseudidiomarina</taxon>
    </lineage>
</organism>
<keyword evidence="4 6" id="KW-1133">Transmembrane helix</keyword>
<feature type="transmembrane region" description="Helical" evidence="6">
    <location>
        <begin position="153"/>
        <end position="173"/>
    </location>
</feature>
<keyword evidence="3 6" id="KW-0812">Transmembrane</keyword>
<evidence type="ECO:0000256" key="2">
    <source>
        <dbReference type="ARBA" id="ARBA00007362"/>
    </source>
</evidence>
<comment type="similarity">
    <text evidence="2">Belongs to the EamA transporter family.</text>
</comment>
<comment type="caution">
    <text evidence="8">The sequence shown here is derived from an EMBL/GenBank/DDBJ whole genome shotgun (WGS) entry which is preliminary data.</text>
</comment>
<dbReference type="PANTHER" id="PTHR32322:SF2">
    <property type="entry name" value="EAMA DOMAIN-CONTAINING PROTEIN"/>
    <property type="match status" value="1"/>
</dbReference>
<comment type="subcellular location">
    <subcellularLocation>
        <location evidence="1">Membrane</location>
        <topology evidence="1">Multi-pass membrane protein</topology>
    </subcellularLocation>
</comment>
<evidence type="ECO:0000256" key="6">
    <source>
        <dbReference type="SAM" id="Phobius"/>
    </source>
</evidence>
<evidence type="ECO:0000256" key="5">
    <source>
        <dbReference type="ARBA" id="ARBA00023136"/>
    </source>
</evidence>
<feature type="domain" description="EamA" evidence="7">
    <location>
        <begin position="155"/>
        <end position="286"/>
    </location>
</feature>
<feature type="transmembrane region" description="Helical" evidence="6">
    <location>
        <begin position="185"/>
        <end position="204"/>
    </location>
</feature>
<dbReference type="InterPro" id="IPR050638">
    <property type="entry name" value="AA-Vitamin_Transporters"/>
</dbReference>
<proteinExistence type="inferred from homology"/>
<dbReference type="RefSeq" id="WP_034777176.1">
    <property type="nucleotide sequence ID" value="NZ_JPER01000010.1"/>
</dbReference>
<protein>
    <recommendedName>
        <fullName evidence="7">EamA domain-containing protein</fullName>
    </recommendedName>
</protein>
<keyword evidence="9" id="KW-1185">Reference proteome</keyword>